<gene>
    <name evidence="2" type="ORF">PMAYCL1PPCAC_15545</name>
</gene>
<comment type="caution">
    <text evidence="2">The sequence shown here is derived from an EMBL/GenBank/DDBJ whole genome shotgun (WGS) entry which is preliminary data.</text>
</comment>
<feature type="non-terminal residue" evidence="2">
    <location>
        <position position="185"/>
    </location>
</feature>
<evidence type="ECO:0000256" key="1">
    <source>
        <dbReference type="SAM" id="Phobius"/>
    </source>
</evidence>
<dbReference type="PANTHER" id="PTHR22943">
    <property type="entry name" value="7-TRANSMEMBRANE DOMAIN RECEPTOR C.ELEGANS"/>
    <property type="match status" value="1"/>
</dbReference>
<keyword evidence="3" id="KW-1185">Reference proteome</keyword>
<protein>
    <recommendedName>
        <fullName evidence="4">G protein-coupled receptor</fullName>
    </recommendedName>
</protein>
<dbReference type="InterPro" id="IPR019428">
    <property type="entry name" value="7TM_GPCR_serpentine_rcpt_Str"/>
</dbReference>
<proteinExistence type="predicted"/>
<organism evidence="2 3">
    <name type="scientific">Pristionchus mayeri</name>
    <dbReference type="NCBI Taxonomy" id="1317129"/>
    <lineage>
        <taxon>Eukaryota</taxon>
        <taxon>Metazoa</taxon>
        <taxon>Ecdysozoa</taxon>
        <taxon>Nematoda</taxon>
        <taxon>Chromadorea</taxon>
        <taxon>Rhabditida</taxon>
        <taxon>Rhabditina</taxon>
        <taxon>Diplogasteromorpha</taxon>
        <taxon>Diplogasteroidea</taxon>
        <taxon>Neodiplogasteridae</taxon>
        <taxon>Pristionchus</taxon>
    </lineage>
</organism>
<dbReference type="AlphaFoldDB" id="A0AAN5CJ26"/>
<dbReference type="Proteomes" id="UP001328107">
    <property type="component" value="Unassembled WGS sequence"/>
</dbReference>
<accession>A0AAN5CJ26</accession>
<keyword evidence="1" id="KW-1133">Transmembrane helix</keyword>
<feature type="non-terminal residue" evidence="2">
    <location>
        <position position="1"/>
    </location>
</feature>
<feature type="transmembrane region" description="Helical" evidence="1">
    <location>
        <begin position="120"/>
        <end position="142"/>
    </location>
</feature>
<evidence type="ECO:0000313" key="3">
    <source>
        <dbReference type="Proteomes" id="UP001328107"/>
    </source>
</evidence>
<feature type="transmembrane region" description="Helical" evidence="1">
    <location>
        <begin position="154"/>
        <end position="173"/>
    </location>
</feature>
<evidence type="ECO:0000313" key="2">
    <source>
        <dbReference type="EMBL" id="GMR45350.1"/>
    </source>
</evidence>
<evidence type="ECO:0008006" key="4">
    <source>
        <dbReference type="Google" id="ProtNLM"/>
    </source>
</evidence>
<dbReference type="Pfam" id="PF10326">
    <property type="entry name" value="7TM_GPCR_Str"/>
    <property type="match status" value="1"/>
</dbReference>
<keyword evidence="1" id="KW-0472">Membrane</keyword>
<name>A0AAN5CJ26_9BILA</name>
<sequence>VLGIALCAFLLYCLIFRTRQDLGIYRYLQRIITAEGMFAMIPTSSFGVTKEVLCLYLAVYNLTWVMIDYNFLYRLWAVKSFASVYYLFTPTTSGRLTMREETLKEYGIDTTSHVMIMGDYFLAIIPLIFLYCPCGMMILLPLTRLDSSWMARATPLLISCFLPLDALAVLLSMTEYRQELMRIIR</sequence>
<reference evidence="3" key="1">
    <citation type="submission" date="2022-10" db="EMBL/GenBank/DDBJ databases">
        <title>Genome assembly of Pristionchus species.</title>
        <authorList>
            <person name="Yoshida K."/>
            <person name="Sommer R.J."/>
        </authorList>
    </citation>
    <scope>NUCLEOTIDE SEQUENCE [LARGE SCALE GENOMIC DNA]</scope>
    <source>
        <strain evidence="3">RS5460</strain>
    </source>
</reference>
<dbReference type="PANTHER" id="PTHR22943:SF248">
    <property type="entry name" value="SEVEN TM RECEPTOR"/>
    <property type="match status" value="1"/>
</dbReference>
<dbReference type="EMBL" id="BTRK01000004">
    <property type="protein sequence ID" value="GMR45350.1"/>
    <property type="molecule type" value="Genomic_DNA"/>
</dbReference>
<keyword evidence="1" id="KW-0812">Transmembrane</keyword>